<dbReference type="Gene3D" id="2.40.30.170">
    <property type="match status" value="1"/>
</dbReference>
<dbReference type="InterPro" id="IPR010129">
    <property type="entry name" value="T1SS_HlyD"/>
</dbReference>
<feature type="signal peptide" evidence="10">
    <location>
        <begin position="1"/>
        <end position="15"/>
    </location>
</feature>
<dbReference type="PANTHER" id="PTHR30386">
    <property type="entry name" value="MEMBRANE FUSION SUBUNIT OF EMRAB-TOLC MULTIDRUG EFFLUX PUMP"/>
    <property type="match status" value="1"/>
</dbReference>
<proteinExistence type="inferred from homology"/>
<evidence type="ECO:0000256" key="2">
    <source>
        <dbReference type="ARBA" id="ARBA00009477"/>
    </source>
</evidence>
<evidence type="ECO:0000256" key="9">
    <source>
        <dbReference type="RuleBase" id="RU365093"/>
    </source>
</evidence>
<evidence type="ECO:0000256" key="10">
    <source>
        <dbReference type="SAM" id="SignalP"/>
    </source>
</evidence>
<dbReference type="GO" id="GO:0005886">
    <property type="term" value="C:plasma membrane"/>
    <property type="evidence" value="ECO:0007669"/>
    <property type="project" value="UniProtKB-SubCell"/>
</dbReference>
<sequence length="445" mass="46789">MTGIALGAASSPATAAPADPAAAFARSLRRARWMLGLTFAGLIAPLAVIPVSGAVIAPGEVAVAGQVKKIAHPRGGVIAAIPVSNGTRVSAGQVLMRLDSNVSAAGAAMTAESIDQLLARQARLRAERDGLGTITFPAELAARAAQPQVAAIMAGERRLFTLGRAALAGQRAALAAQIEQAGKAAGSYRVQGGVYRQQAALIAEERAANDKLWEKRFTTLQRRNELARAAVGLNGNAAAAEAQAASQVSRAAELREQMFVLDQDARRQAGTDLALVEQKLLDQRQANITAQDANERNLIRAPYGGVVDKLAFTTLGGVVPAGETILEIVPDRDPLVIAARISPADIDEVTAGQDVTVRFSAFRAGTTPEIKGRLTRIAADRTVDPQRGAVYYTAEISLAPQDLAPLGPLRLRAGMPAESFIRTGSRSLLSYLFKPLADQFARAFR</sequence>
<dbReference type="InterPro" id="IPR050739">
    <property type="entry name" value="MFP"/>
</dbReference>
<accession>A0A7X1FTU2</accession>
<keyword evidence="7" id="KW-1133">Transmembrane helix</keyword>
<dbReference type="GO" id="GO:0009306">
    <property type="term" value="P:protein secretion"/>
    <property type="evidence" value="ECO:0007669"/>
    <property type="project" value="InterPro"/>
</dbReference>
<dbReference type="SUPFAM" id="SSF111369">
    <property type="entry name" value="HlyD-like secretion proteins"/>
    <property type="match status" value="1"/>
</dbReference>
<evidence type="ECO:0000313" key="13">
    <source>
        <dbReference type="EMBL" id="MBC2666875.1"/>
    </source>
</evidence>
<keyword evidence="3 9" id="KW-0813">Transport</keyword>
<dbReference type="Pfam" id="PF26002">
    <property type="entry name" value="Beta-barrel_AprE"/>
    <property type="match status" value="1"/>
</dbReference>
<evidence type="ECO:0000256" key="4">
    <source>
        <dbReference type="ARBA" id="ARBA00022475"/>
    </source>
</evidence>
<keyword evidence="8" id="KW-0472">Membrane</keyword>
<evidence type="ECO:0000256" key="3">
    <source>
        <dbReference type="ARBA" id="ARBA00022448"/>
    </source>
</evidence>
<comment type="subcellular location">
    <subcellularLocation>
        <location evidence="1 9">Cell inner membrane</location>
        <topology evidence="1 9">Single-pass membrane protein</topology>
    </subcellularLocation>
</comment>
<dbReference type="InterPro" id="IPR006144">
    <property type="entry name" value="Secretion_HlyD_CS"/>
</dbReference>
<dbReference type="Proteomes" id="UP000566813">
    <property type="component" value="Unassembled WGS sequence"/>
</dbReference>
<evidence type="ECO:0000256" key="7">
    <source>
        <dbReference type="ARBA" id="ARBA00022989"/>
    </source>
</evidence>
<feature type="domain" description="AprE-like beta-barrel" evidence="12">
    <location>
        <begin position="335"/>
        <end position="424"/>
    </location>
</feature>
<evidence type="ECO:0000313" key="14">
    <source>
        <dbReference type="Proteomes" id="UP000566813"/>
    </source>
</evidence>
<keyword evidence="5 9" id="KW-0997">Cell inner membrane</keyword>
<evidence type="ECO:0000259" key="12">
    <source>
        <dbReference type="Pfam" id="PF26002"/>
    </source>
</evidence>
<dbReference type="InterPro" id="IPR058781">
    <property type="entry name" value="HH_AprE-like"/>
</dbReference>
<keyword evidence="14" id="KW-1185">Reference proteome</keyword>
<keyword evidence="4 9" id="KW-1003">Cell membrane</keyword>
<gene>
    <name evidence="13" type="ORF">H7F51_15255</name>
</gene>
<dbReference type="RefSeq" id="WP_185665166.1">
    <property type="nucleotide sequence ID" value="NZ_JACLAW010000012.1"/>
</dbReference>
<keyword evidence="6" id="KW-0812">Transmembrane</keyword>
<feature type="domain" description="AprE-like long alpha-helical hairpin" evidence="11">
    <location>
        <begin position="106"/>
        <end position="292"/>
    </location>
</feature>
<evidence type="ECO:0000259" key="11">
    <source>
        <dbReference type="Pfam" id="PF25994"/>
    </source>
</evidence>
<protein>
    <recommendedName>
        <fullName evidence="9">Membrane fusion protein (MFP) family protein</fullName>
    </recommendedName>
</protein>
<dbReference type="EMBL" id="JACLAW010000012">
    <property type="protein sequence ID" value="MBC2666875.1"/>
    <property type="molecule type" value="Genomic_DNA"/>
</dbReference>
<dbReference type="InterPro" id="IPR058982">
    <property type="entry name" value="Beta-barrel_AprE"/>
</dbReference>
<evidence type="ECO:0000256" key="8">
    <source>
        <dbReference type="ARBA" id="ARBA00023136"/>
    </source>
</evidence>
<dbReference type="AlphaFoldDB" id="A0A7X1FTU2"/>
<evidence type="ECO:0000256" key="6">
    <source>
        <dbReference type="ARBA" id="ARBA00022692"/>
    </source>
</evidence>
<organism evidence="13 14">
    <name type="scientific">Novosphingobium flavum</name>
    <dbReference type="NCBI Taxonomy" id="1778672"/>
    <lineage>
        <taxon>Bacteria</taxon>
        <taxon>Pseudomonadati</taxon>
        <taxon>Pseudomonadota</taxon>
        <taxon>Alphaproteobacteria</taxon>
        <taxon>Sphingomonadales</taxon>
        <taxon>Sphingomonadaceae</taxon>
        <taxon>Novosphingobium</taxon>
    </lineage>
</organism>
<comment type="caution">
    <text evidence="13">The sequence shown here is derived from an EMBL/GenBank/DDBJ whole genome shotgun (WGS) entry which is preliminary data.</text>
</comment>
<feature type="chain" id="PRO_5031122796" description="Membrane fusion protein (MFP) family protein" evidence="10">
    <location>
        <begin position="16"/>
        <end position="445"/>
    </location>
</feature>
<dbReference type="NCBIfam" id="TIGR01843">
    <property type="entry name" value="type_I_hlyD"/>
    <property type="match status" value="1"/>
</dbReference>
<comment type="similarity">
    <text evidence="2 9">Belongs to the membrane fusion protein (MFP) (TC 8.A.1) family.</text>
</comment>
<dbReference type="PANTHER" id="PTHR30386:SF17">
    <property type="entry name" value="ALKALINE PROTEASE SECRETION PROTEIN APRE"/>
    <property type="match status" value="1"/>
</dbReference>
<dbReference type="Pfam" id="PF25994">
    <property type="entry name" value="HH_AprE"/>
    <property type="match status" value="1"/>
</dbReference>
<dbReference type="PROSITE" id="PS00543">
    <property type="entry name" value="HLYD_FAMILY"/>
    <property type="match status" value="1"/>
</dbReference>
<evidence type="ECO:0000256" key="1">
    <source>
        <dbReference type="ARBA" id="ARBA00004377"/>
    </source>
</evidence>
<keyword evidence="10" id="KW-0732">Signal</keyword>
<dbReference type="PRINTS" id="PR01490">
    <property type="entry name" value="RTXTOXIND"/>
</dbReference>
<name>A0A7X1FTU2_9SPHN</name>
<evidence type="ECO:0000256" key="5">
    <source>
        <dbReference type="ARBA" id="ARBA00022519"/>
    </source>
</evidence>
<reference evidence="13 14" key="1">
    <citation type="submission" date="2020-08" db="EMBL/GenBank/DDBJ databases">
        <title>The genome sequence of type strain Novosphingobium flavum NBRC 111647.</title>
        <authorList>
            <person name="Liu Y."/>
        </authorList>
    </citation>
    <scope>NUCLEOTIDE SEQUENCE [LARGE SCALE GENOMIC DNA]</scope>
    <source>
        <strain evidence="13 14">NBRC 111647</strain>
    </source>
</reference>